<reference evidence="1 2" key="1">
    <citation type="submission" date="2020-07" db="EMBL/GenBank/DDBJ databases">
        <title>Taxonomic proposal: Crassvirales, a new order of highly abundant and diverse bacterial viruses.</title>
        <authorList>
            <person name="Shkoporov A.N."/>
            <person name="Stockdale S.R."/>
            <person name="Guerin E."/>
            <person name="Ross R.P."/>
            <person name="Hill C."/>
        </authorList>
    </citation>
    <scope>NUCLEOTIDE SEQUENCE [LARGE SCALE GENOMIC DNA]</scope>
</reference>
<organism evidence="1 2">
    <name type="scientific">uncultured phage cr107_1</name>
    <dbReference type="NCBI Taxonomy" id="2772061"/>
    <lineage>
        <taxon>Viruses</taxon>
        <taxon>Duplodnaviria</taxon>
        <taxon>Heunggongvirae</taxon>
        <taxon>Uroviricota</taxon>
        <taxon>Caudoviricetes</taxon>
        <taxon>Crassvirales</taxon>
        <taxon>Intestiviridae</taxon>
        <taxon>Churivirinae</taxon>
        <taxon>Jahgtovirus</taxon>
        <taxon>Jahgtovirus intestinihominis</taxon>
    </lineage>
</organism>
<evidence type="ECO:0000313" key="1">
    <source>
        <dbReference type="EMBL" id="QOR58178.1"/>
    </source>
</evidence>
<accession>A0A7M1RV11</accession>
<name>A0A7M1RV11_9CAUD</name>
<dbReference type="RefSeq" id="YP_010110336.1">
    <property type="nucleotide sequence ID" value="NC_055870.1"/>
</dbReference>
<sequence length="51" mass="6036">MIFLLLLLIAVAMTTATYLSAISRQKRDWRAHGRAGETYEQFCSRYYTRYV</sequence>
<dbReference type="GeneID" id="65128634"/>
<dbReference type="KEGG" id="vg:65128634"/>
<dbReference type="EMBL" id="MT774377">
    <property type="protein sequence ID" value="QOR58178.1"/>
    <property type="molecule type" value="Genomic_DNA"/>
</dbReference>
<keyword evidence="2" id="KW-1185">Reference proteome</keyword>
<protein>
    <submittedName>
        <fullName evidence="1">Uncharacterized protein</fullName>
    </submittedName>
</protein>
<proteinExistence type="predicted"/>
<evidence type="ECO:0000313" key="2">
    <source>
        <dbReference type="Proteomes" id="UP000593899"/>
    </source>
</evidence>
<dbReference type="Proteomes" id="UP000593899">
    <property type="component" value="Segment"/>
</dbReference>